<accession>A0ABW5DER5</accession>
<name>A0ABW5DER5_9HYPH</name>
<dbReference type="Proteomes" id="UP001597373">
    <property type="component" value="Unassembled WGS sequence"/>
</dbReference>
<organism evidence="1 2">
    <name type="scientific">Chelativorans composti</name>
    <dbReference type="NCBI Taxonomy" id="768533"/>
    <lineage>
        <taxon>Bacteria</taxon>
        <taxon>Pseudomonadati</taxon>
        <taxon>Pseudomonadota</taxon>
        <taxon>Alphaproteobacteria</taxon>
        <taxon>Hyphomicrobiales</taxon>
        <taxon>Phyllobacteriaceae</taxon>
        <taxon>Chelativorans</taxon>
    </lineage>
</organism>
<reference evidence="2" key="1">
    <citation type="journal article" date="2019" name="Int. J. Syst. Evol. Microbiol.">
        <title>The Global Catalogue of Microorganisms (GCM) 10K type strain sequencing project: providing services to taxonomists for standard genome sequencing and annotation.</title>
        <authorList>
            <consortium name="The Broad Institute Genomics Platform"/>
            <consortium name="The Broad Institute Genome Sequencing Center for Infectious Disease"/>
            <person name="Wu L."/>
            <person name="Ma J."/>
        </authorList>
    </citation>
    <scope>NUCLEOTIDE SEQUENCE [LARGE SCALE GENOMIC DNA]</scope>
    <source>
        <strain evidence="2">KCTC 23707</strain>
    </source>
</reference>
<sequence length="73" mass="8212">MGGKGREPEKPAVDTATLDYIRSMLRELRHLAEKQKAEMLIYFIEMAYEEVNDLLSRAAEGQSHDHGSSSSDT</sequence>
<comment type="caution">
    <text evidence="1">The sequence shown here is derived from an EMBL/GenBank/DDBJ whole genome shotgun (WGS) entry which is preliminary data.</text>
</comment>
<keyword evidence="2" id="KW-1185">Reference proteome</keyword>
<gene>
    <name evidence="1" type="ORF">ACFSMZ_04575</name>
</gene>
<evidence type="ECO:0000313" key="1">
    <source>
        <dbReference type="EMBL" id="MFD2259035.1"/>
    </source>
</evidence>
<proteinExistence type="predicted"/>
<dbReference type="RefSeq" id="WP_345100384.1">
    <property type="nucleotide sequence ID" value="NZ_BAABGS010000074.1"/>
</dbReference>
<dbReference type="EMBL" id="JBHUIR010000017">
    <property type="protein sequence ID" value="MFD2259035.1"/>
    <property type="molecule type" value="Genomic_DNA"/>
</dbReference>
<protein>
    <submittedName>
        <fullName evidence="1">Uncharacterized protein</fullName>
    </submittedName>
</protein>
<evidence type="ECO:0000313" key="2">
    <source>
        <dbReference type="Proteomes" id="UP001597373"/>
    </source>
</evidence>